<dbReference type="EMBL" id="AP012029">
    <property type="protein sequence ID" value="BAJ64370.1"/>
    <property type="molecule type" value="Genomic_DNA"/>
</dbReference>
<feature type="domain" description="Cell division protein FtsQ/DivIB C-terminal" evidence="8">
    <location>
        <begin position="188"/>
        <end position="319"/>
    </location>
</feature>
<evidence type="ECO:0000256" key="3">
    <source>
        <dbReference type="ARBA" id="ARBA00022692"/>
    </source>
</evidence>
<evidence type="ECO:0000256" key="7">
    <source>
        <dbReference type="SAM" id="Phobius"/>
    </source>
</evidence>
<dbReference type="HOGENOM" id="CLU_808087_0_0_0"/>
<evidence type="ECO:0000313" key="10">
    <source>
        <dbReference type="EMBL" id="BAJ64370.1"/>
    </source>
</evidence>
<evidence type="ECO:0000256" key="6">
    <source>
        <dbReference type="SAM" id="MobiDB-lite"/>
    </source>
</evidence>
<feature type="region of interest" description="Disordered" evidence="6">
    <location>
        <begin position="1"/>
        <end position="46"/>
    </location>
</feature>
<evidence type="ECO:0000256" key="4">
    <source>
        <dbReference type="ARBA" id="ARBA00022989"/>
    </source>
</evidence>
<keyword evidence="3 7" id="KW-0812">Transmembrane</keyword>
<evidence type="ECO:0000259" key="8">
    <source>
        <dbReference type="Pfam" id="PF03799"/>
    </source>
</evidence>
<dbReference type="InterPro" id="IPR013685">
    <property type="entry name" value="POTRA_FtsQ_type"/>
</dbReference>
<feature type="compositionally biased region" description="Polar residues" evidence="6">
    <location>
        <begin position="230"/>
        <end position="249"/>
    </location>
</feature>
<reference evidence="10 11" key="1">
    <citation type="submission" date="2010-12" db="EMBL/GenBank/DDBJ databases">
        <title>Whole genome sequence of Anaerolinea thermophila UNI-1.</title>
        <authorList>
            <person name="Narita-Yamada S."/>
            <person name="Kishi E."/>
            <person name="Watanabe Y."/>
            <person name="Takasaki K."/>
            <person name="Ankai A."/>
            <person name="Oguchi A."/>
            <person name="Fukui S."/>
            <person name="Takahashi M."/>
            <person name="Yashiro I."/>
            <person name="Hosoyama A."/>
            <person name="Sekiguchi Y."/>
            <person name="Hanada S."/>
            <person name="Fujita N."/>
        </authorList>
    </citation>
    <scope>NUCLEOTIDE SEQUENCE [LARGE SCALE GENOMIC DNA]</scope>
    <source>
        <strain evidence="11">DSM 14523 / JCM 11388 / NBRC 100420 / UNI-1</strain>
    </source>
</reference>
<keyword evidence="4 7" id="KW-1133">Transmembrane helix</keyword>
<feature type="transmembrane region" description="Helical" evidence="7">
    <location>
        <begin position="89"/>
        <end position="110"/>
    </location>
</feature>
<keyword evidence="5" id="KW-0131">Cell cycle</keyword>
<dbReference type="GO" id="GO:0051301">
    <property type="term" value="P:cell division"/>
    <property type="evidence" value="ECO:0007669"/>
    <property type="project" value="UniProtKB-KW"/>
</dbReference>
<dbReference type="GO" id="GO:0005886">
    <property type="term" value="C:plasma membrane"/>
    <property type="evidence" value="ECO:0007669"/>
    <property type="project" value="TreeGrafter"/>
</dbReference>
<feature type="region of interest" description="Disordered" evidence="6">
    <location>
        <begin position="228"/>
        <end position="256"/>
    </location>
</feature>
<dbReference type="InParanoid" id="E8MYN4"/>
<sequence length="343" mass="38307">MNQSRSSNRSRIEELRQRRAQRTTQRADTASRRVTTPPPTRPVVVRNTTFGTPIHRQVATQRPRRTYYVATGMPGVEMRLPSIPVIRPGWRALSAMIVLVALIGIFSLWASPFFQVDSVALEGMERLTTSDLEPVLNLRNLAIVEVDAGAVKEELMRFFPDLENVQVVVGLPNTVKVIVRERRPILAWQKEDQVMWIDASGIIFPARGTVEGLLTVFSNDTPPLAVAPVENNSEGETQGNASAGNSKPSLKTAPERMEPKTLQTIQKLATLLPENSVIAYDEMNGIGWKTPDGLQVYIGKDLANFEVKYNMAEQIIAQLYQRGIYPALLNVADPNAPFYRMEQ</sequence>
<dbReference type="InterPro" id="IPR005548">
    <property type="entry name" value="Cell_div_FtsQ/DivIB_C"/>
</dbReference>
<dbReference type="PANTHER" id="PTHR37820:SF1">
    <property type="entry name" value="CELL DIVISION PROTEIN FTSQ"/>
    <property type="match status" value="1"/>
</dbReference>
<keyword evidence="2 10" id="KW-0132">Cell division</keyword>
<dbReference type="InterPro" id="IPR050487">
    <property type="entry name" value="FtsQ_DivIB"/>
</dbReference>
<name>E8MYN4_ANATU</name>
<dbReference type="Proteomes" id="UP000008922">
    <property type="component" value="Chromosome"/>
</dbReference>
<proteinExistence type="predicted"/>
<keyword evidence="1" id="KW-1003">Cell membrane</keyword>
<dbReference type="STRING" id="926569.ANT_23440"/>
<evidence type="ECO:0000259" key="9">
    <source>
        <dbReference type="Pfam" id="PF08478"/>
    </source>
</evidence>
<keyword evidence="11" id="KW-1185">Reference proteome</keyword>
<dbReference type="Pfam" id="PF03799">
    <property type="entry name" value="FtsQ_DivIB_C"/>
    <property type="match status" value="1"/>
</dbReference>
<dbReference type="OrthoDB" id="160838at2"/>
<dbReference type="PANTHER" id="PTHR37820">
    <property type="entry name" value="CELL DIVISION PROTEIN DIVIB"/>
    <property type="match status" value="1"/>
</dbReference>
<dbReference type="KEGG" id="atm:ANT_23440"/>
<dbReference type="eggNOG" id="COG1589">
    <property type="taxonomic scope" value="Bacteria"/>
</dbReference>
<evidence type="ECO:0000256" key="2">
    <source>
        <dbReference type="ARBA" id="ARBA00022618"/>
    </source>
</evidence>
<dbReference type="AlphaFoldDB" id="E8MYN4"/>
<feature type="compositionally biased region" description="Low complexity" evidence="6">
    <location>
        <begin position="22"/>
        <end position="35"/>
    </location>
</feature>
<evidence type="ECO:0000313" key="11">
    <source>
        <dbReference type="Proteomes" id="UP000008922"/>
    </source>
</evidence>
<gene>
    <name evidence="10" type="primary">ftsQ</name>
    <name evidence="10" type="ordered locus">ANT_23440</name>
</gene>
<dbReference type="RefSeq" id="WP_013560736.1">
    <property type="nucleotide sequence ID" value="NC_014960.1"/>
</dbReference>
<organism evidence="10 11">
    <name type="scientific">Anaerolinea thermophila (strain DSM 14523 / JCM 11388 / NBRC 100420 / UNI-1)</name>
    <dbReference type="NCBI Taxonomy" id="926569"/>
    <lineage>
        <taxon>Bacteria</taxon>
        <taxon>Bacillati</taxon>
        <taxon>Chloroflexota</taxon>
        <taxon>Anaerolineae</taxon>
        <taxon>Anaerolineales</taxon>
        <taxon>Anaerolineaceae</taxon>
        <taxon>Anaerolinea</taxon>
    </lineage>
</organism>
<protein>
    <submittedName>
        <fullName evidence="10">Cell division protein FtsQ</fullName>
    </submittedName>
</protein>
<keyword evidence="7" id="KW-0472">Membrane</keyword>
<evidence type="ECO:0000256" key="5">
    <source>
        <dbReference type="ARBA" id="ARBA00023306"/>
    </source>
</evidence>
<feature type="domain" description="POTRA" evidence="9">
    <location>
        <begin position="114"/>
        <end position="182"/>
    </location>
</feature>
<accession>E8MYN4</accession>
<evidence type="ECO:0000256" key="1">
    <source>
        <dbReference type="ARBA" id="ARBA00022475"/>
    </source>
</evidence>
<dbReference type="Pfam" id="PF08478">
    <property type="entry name" value="POTRA_1"/>
    <property type="match status" value="1"/>
</dbReference>